<dbReference type="SUPFAM" id="SSF46689">
    <property type="entry name" value="Homeodomain-like"/>
    <property type="match status" value="1"/>
</dbReference>
<evidence type="ECO:0000256" key="1">
    <source>
        <dbReference type="ARBA" id="ARBA00023015"/>
    </source>
</evidence>
<gene>
    <name evidence="5" type="ORF">EG849_05560</name>
</gene>
<dbReference type="RefSeq" id="WP_125012091.1">
    <property type="nucleotide sequence ID" value="NZ_RQVR01000005.1"/>
</dbReference>
<organism evidence="5 6">
    <name type="scientific">Flavobacterium macacae</name>
    <dbReference type="NCBI Taxonomy" id="2488993"/>
    <lineage>
        <taxon>Bacteria</taxon>
        <taxon>Pseudomonadati</taxon>
        <taxon>Bacteroidota</taxon>
        <taxon>Flavobacteriia</taxon>
        <taxon>Flavobacteriales</taxon>
        <taxon>Flavobacteriaceae</taxon>
        <taxon>Flavobacterium</taxon>
    </lineage>
</organism>
<dbReference type="InterPro" id="IPR009057">
    <property type="entry name" value="Homeodomain-like_sf"/>
</dbReference>
<protein>
    <submittedName>
        <fullName evidence="5">AraC family transcriptional regulator</fullName>
    </submittedName>
</protein>
<evidence type="ECO:0000313" key="5">
    <source>
        <dbReference type="EMBL" id="RRJ92449.1"/>
    </source>
</evidence>
<dbReference type="Pfam" id="PF12833">
    <property type="entry name" value="HTH_18"/>
    <property type="match status" value="1"/>
</dbReference>
<evidence type="ECO:0000256" key="2">
    <source>
        <dbReference type="ARBA" id="ARBA00023125"/>
    </source>
</evidence>
<dbReference type="Proteomes" id="UP000271937">
    <property type="component" value="Unassembled WGS sequence"/>
</dbReference>
<reference evidence="5 6" key="1">
    <citation type="submission" date="2018-11" db="EMBL/GenBank/DDBJ databases">
        <title>Flavobacterium sp. nov., YIM 102600 draft genome.</title>
        <authorList>
            <person name="Li G."/>
            <person name="Jiang Y."/>
        </authorList>
    </citation>
    <scope>NUCLEOTIDE SEQUENCE [LARGE SCALE GENOMIC DNA]</scope>
    <source>
        <strain evidence="5 6">YIM 102600</strain>
    </source>
</reference>
<dbReference type="AlphaFoldDB" id="A0A3P3WFS3"/>
<keyword evidence="1" id="KW-0805">Transcription regulation</keyword>
<keyword evidence="6" id="KW-1185">Reference proteome</keyword>
<sequence>MPIPKKILSRKDEITADFFKLTDTHIDNLLQGKVSHKFHASDFAALLFIHPRHLSNTIKLTTAKSPCDLVEERIIKEAACFLTETKMPIAEIGQVFCYDEPTNFTKFFKGMTGITPLQFRKKAIALV</sequence>
<dbReference type="PANTHER" id="PTHR43280:SF32">
    <property type="entry name" value="TRANSCRIPTIONAL REGULATORY PROTEIN"/>
    <property type="match status" value="1"/>
</dbReference>
<comment type="caution">
    <text evidence="5">The sequence shown here is derived from an EMBL/GenBank/DDBJ whole genome shotgun (WGS) entry which is preliminary data.</text>
</comment>
<evidence type="ECO:0000313" key="6">
    <source>
        <dbReference type="Proteomes" id="UP000271937"/>
    </source>
</evidence>
<dbReference type="InterPro" id="IPR018060">
    <property type="entry name" value="HTH_AraC"/>
</dbReference>
<dbReference type="OrthoDB" id="956952at2"/>
<feature type="domain" description="HTH araC/xylS-type" evidence="4">
    <location>
        <begin position="24"/>
        <end position="122"/>
    </location>
</feature>
<evidence type="ECO:0000259" key="4">
    <source>
        <dbReference type="PROSITE" id="PS01124"/>
    </source>
</evidence>
<dbReference type="EMBL" id="RQVR01000005">
    <property type="protein sequence ID" value="RRJ92449.1"/>
    <property type="molecule type" value="Genomic_DNA"/>
</dbReference>
<dbReference type="PANTHER" id="PTHR43280">
    <property type="entry name" value="ARAC-FAMILY TRANSCRIPTIONAL REGULATOR"/>
    <property type="match status" value="1"/>
</dbReference>
<keyword evidence="2" id="KW-0238">DNA-binding</keyword>
<accession>A0A3P3WFS3</accession>
<dbReference type="GO" id="GO:0043565">
    <property type="term" value="F:sequence-specific DNA binding"/>
    <property type="evidence" value="ECO:0007669"/>
    <property type="project" value="InterPro"/>
</dbReference>
<keyword evidence="3" id="KW-0804">Transcription</keyword>
<dbReference type="Gene3D" id="1.10.10.60">
    <property type="entry name" value="Homeodomain-like"/>
    <property type="match status" value="1"/>
</dbReference>
<dbReference type="PROSITE" id="PS01124">
    <property type="entry name" value="HTH_ARAC_FAMILY_2"/>
    <property type="match status" value="1"/>
</dbReference>
<name>A0A3P3WFS3_9FLAO</name>
<dbReference type="GO" id="GO:0003700">
    <property type="term" value="F:DNA-binding transcription factor activity"/>
    <property type="evidence" value="ECO:0007669"/>
    <property type="project" value="InterPro"/>
</dbReference>
<proteinExistence type="predicted"/>
<dbReference type="SMART" id="SM00342">
    <property type="entry name" value="HTH_ARAC"/>
    <property type="match status" value="1"/>
</dbReference>
<evidence type="ECO:0000256" key="3">
    <source>
        <dbReference type="ARBA" id="ARBA00023163"/>
    </source>
</evidence>